<feature type="compositionally biased region" description="Polar residues" evidence="2">
    <location>
        <begin position="9"/>
        <end position="18"/>
    </location>
</feature>
<feature type="transmembrane region" description="Helical" evidence="3">
    <location>
        <begin position="240"/>
        <end position="266"/>
    </location>
</feature>
<evidence type="ECO:0000313" key="6">
    <source>
        <dbReference type="Proteomes" id="UP000629468"/>
    </source>
</evidence>
<feature type="transmembrane region" description="Helical" evidence="3">
    <location>
        <begin position="652"/>
        <end position="671"/>
    </location>
</feature>
<dbReference type="GO" id="GO:0005509">
    <property type="term" value="F:calcium ion binding"/>
    <property type="evidence" value="ECO:0007669"/>
    <property type="project" value="InterPro"/>
</dbReference>
<dbReference type="SUPFAM" id="SSF50182">
    <property type="entry name" value="Sm-like ribonucleoproteins"/>
    <property type="match status" value="1"/>
</dbReference>
<feature type="region of interest" description="Disordered" evidence="2">
    <location>
        <begin position="413"/>
        <end position="525"/>
    </location>
</feature>
<comment type="caution">
    <text evidence="5">The sequence shown here is derived from an EMBL/GenBank/DDBJ whole genome shotgun (WGS) entry which is preliminary data.</text>
</comment>
<dbReference type="GO" id="GO:0005262">
    <property type="term" value="F:calcium channel activity"/>
    <property type="evidence" value="ECO:0007669"/>
    <property type="project" value="TreeGrafter"/>
</dbReference>
<keyword evidence="3" id="KW-1133">Transmembrane helix</keyword>
<feature type="transmembrane region" description="Helical" evidence="3">
    <location>
        <begin position="328"/>
        <end position="350"/>
    </location>
</feature>
<evidence type="ECO:0000256" key="1">
    <source>
        <dbReference type="ARBA" id="ARBA00022837"/>
    </source>
</evidence>
<feature type="domain" description="EF-hand" evidence="4">
    <location>
        <begin position="596"/>
        <end position="631"/>
    </location>
</feature>
<keyword evidence="3" id="KW-0472">Membrane</keyword>
<dbReference type="GO" id="GO:0006874">
    <property type="term" value="P:intracellular calcium ion homeostasis"/>
    <property type="evidence" value="ECO:0007669"/>
    <property type="project" value="TreeGrafter"/>
</dbReference>
<evidence type="ECO:0000256" key="3">
    <source>
        <dbReference type="SAM" id="Phobius"/>
    </source>
</evidence>
<dbReference type="InterPro" id="IPR058650">
    <property type="entry name" value="Msy1/2-like"/>
</dbReference>
<evidence type="ECO:0000313" key="5">
    <source>
        <dbReference type="EMBL" id="KAF7776110.1"/>
    </source>
</evidence>
<dbReference type="Proteomes" id="UP000629468">
    <property type="component" value="Unassembled WGS sequence"/>
</dbReference>
<evidence type="ECO:0000259" key="4">
    <source>
        <dbReference type="PROSITE" id="PS50222"/>
    </source>
</evidence>
<reference evidence="5 6" key="1">
    <citation type="journal article" name="Sci. Rep.">
        <title>Telomere-to-telomere assembled and centromere annotated genomes of the two main subspecies of the button mushroom Agaricus bisporus reveal especially polymorphic chromosome ends.</title>
        <authorList>
            <person name="Sonnenberg A.S.M."/>
            <person name="Sedaghat-Telgerd N."/>
            <person name="Lavrijssen B."/>
            <person name="Ohm R.A."/>
            <person name="Hendrickx P.M."/>
            <person name="Scholtmeijer K."/>
            <person name="Baars J.J.P."/>
            <person name="van Peer A."/>
        </authorList>
    </citation>
    <scope>NUCLEOTIDE SEQUENCE [LARGE SCALE GENOMIC DNA]</scope>
    <source>
        <strain evidence="5 6">H119_p4</strain>
    </source>
</reference>
<dbReference type="PANTHER" id="PTHR31323">
    <property type="entry name" value="MECHANOSENSITIVE ION CHANNEL PROTEIN MSY2"/>
    <property type="match status" value="1"/>
</dbReference>
<feature type="transmembrane region" description="Helical" evidence="3">
    <location>
        <begin position="287"/>
        <end position="308"/>
    </location>
</feature>
<accession>A0A8H7F3J7</accession>
<keyword evidence="3" id="KW-0812">Transmembrane</keyword>
<dbReference type="Pfam" id="PF00924">
    <property type="entry name" value="MS_channel_2nd"/>
    <property type="match status" value="1"/>
</dbReference>
<feature type="compositionally biased region" description="Basic and acidic residues" evidence="2">
    <location>
        <begin position="90"/>
        <end position="114"/>
    </location>
</feature>
<name>A0A8H7F3J7_AGABI</name>
<proteinExistence type="predicted"/>
<feature type="compositionally biased region" description="Polar residues" evidence="2">
    <location>
        <begin position="469"/>
        <end position="478"/>
    </location>
</feature>
<feature type="region of interest" description="Disordered" evidence="2">
    <location>
        <begin position="1"/>
        <end position="156"/>
    </location>
</feature>
<evidence type="ECO:0000256" key="2">
    <source>
        <dbReference type="SAM" id="MobiDB-lite"/>
    </source>
</evidence>
<dbReference type="PANTHER" id="PTHR31323:SF1">
    <property type="entry name" value="MECHANOSENSITIVE ION CHANNEL PROTEIN"/>
    <property type="match status" value="1"/>
</dbReference>
<dbReference type="InterPro" id="IPR006685">
    <property type="entry name" value="MscS_channel_2nd"/>
</dbReference>
<sequence length="947" mass="107150">MSDGKPTHDTPNLSNAQSLAARRDEDFFATGQDELASGSEASPPYRTLASSSNLRLPIHPSSDPPTLSQYPSSPPYKSSSRVNLLEESSMMEKTDYRRLATGKEKSFAEDEKPKPSVHYPPNVVQKQDSYDYSATPSIAGTDDEDDEDYDWSGEEDLDDEEAKFEKQMGIKSKPEGWSFIRILSLLFSTLLGSMFMAGILVIPPLIVHFYWYEPHKSDFRHYVNDNVQAWFFWAAANLIISWWLALIIDLVPVVARFIIAAAWGHVSEYVKNRIEMYNSVKDNIKPAFYAASAWVSWIIIFAGIYKLFDNGDPQNSRAGYTYRLSQVVEFMFFFALVICASRMLSHAIAFNFHRTAYKERIASLEEALSVVEKLRDYRPPRPKSGTRSPIFGLKSSDLSSSEHAKRLNLALKSAGLPRSSNGHADDGNDGDTSDGDRDATLVNQKKKRQHRKSGIELGRKGNPIEVSFVQPQTTSNSGFEDIELRPHVPSVPPSRPTTPSHLNPHRYPPQAQFEGERSRRTSEDGGLFGSAAKALKNAVMHDARNITRTSEDDMVEMKWNVSSASEAKRLARSIYMRFKDRHRRYLIPSDFYPAFPDEDTAKQAFRVFDKNDNGDISRSEIKTKLLKVYKERRFLSRSMRDVGEALATLHRIILFFAAVILFFVSLSVFGVEVGDSLTSVYSIGIAASFIFKSSASRAFDAIMFLFVTHPYDTGDRCFIDQENLVVKRVNLFATVFARADGTETYYFNSQLFAKFITNVRRSGNTFETVTMQVAWRTPLEKLDALEKCLNDWLETEENRWYEPSTNVTPQHIVYQRYLELTIGLTHNGNWQDWGLRNTRRTAFHAAVQYFSRQLGIIGYEAPLPIVYSDSLTANSAKDWNPTMGPMFGGSTKIEDKTPFTQREAEVKATRNTKSLLGFVPPLANRGLTLSRSRKSKSRKAGLRGTEG</sequence>
<dbReference type="AlphaFoldDB" id="A0A8H7F3J7"/>
<dbReference type="InterPro" id="IPR010920">
    <property type="entry name" value="LSM_dom_sf"/>
</dbReference>
<dbReference type="SUPFAM" id="SSF47473">
    <property type="entry name" value="EF-hand"/>
    <property type="match status" value="1"/>
</dbReference>
<feature type="compositionally biased region" description="Low complexity" evidence="2">
    <location>
        <begin position="68"/>
        <end position="80"/>
    </location>
</feature>
<keyword evidence="1" id="KW-0106">Calcium</keyword>
<feature type="compositionally biased region" description="Basic residues" evidence="2">
    <location>
        <begin position="931"/>
        <end position="941"/>
    </location>
</feature>
<gene>
    <name evidence="5" type="ORF">Agabi119p4_4503</name>
</gene>
<dbReference type="EMBL" id="JABXXO010000006">
    <property type="protein sequence ID" value="KAF7776110.1"/>
    <property type="molecule type" value="Genomic_DNA"/>
</dbReference>
<dbReference type="PROSITE" id="PS50222">
    <property type="entry name" value="EF_HAND_2"/>
    <property type="match status" value="1"/>
</dbReference>
<dbReference type="InterPro" id="IPR011992">
    <property type="entry name" value="EF-hand-dom_pair"/>
</dbReference>
<dbReference type="InterPro" id="IPR002048">
    <property type="entry name" value="EF_hand_dom"/>
</dbReference>
<feature type="compositionally biased region" description="Acidic residues" evidence="2">
    <location>
        <begin position="141"/>
        <end position="156"/>
    </location>
</feature>
<dbReference type="PROSITE" id="PS00018">
    <property type="entry name" value="EF_HAND_1"/>
    <property type="match status" value="1"/>
</dbReference>
<dbReference type="GO" id="GO:0016020">
    <property type="term" value="C:membrane"/>
    <property type="evidence" value="ECO:0007669"/>
    <property type="project" value="InterPro"/>
</dbReference>
<feature type="compositionally biased region" description="Polar residues" evidence="2">
    <location>
        <begin position="124"/>
        <end position="138"/>
    </location>
</feature>
<dbReference type="InterPro" id="IPR018247">
    <property type="entry name" value="EF_Hand_1_Ca_BS"/>
</dbReference>
<feature type="transmembrane region" description="Helical" evidence="3">
    <location>
        <begin position="182"/>
        <end position="211"/>
    </location>
</feature>
<feature type="region of interest" description="Disordered" evidence="2">
    <location>
        <begin position="927"/>
        <end position="947"/>
    </location>
</feature>
<organism evidence="5 6">
    <name type="scientific">Agaricus bisporus var. burnettii</name>
    <dbReference type="NCBI Taxonomy" id="192524"/>
    <lineage>
        <taxon>Eukaryota</taxon>
        <taxon>Fungi</taxon>
        <taxon>Dikarya</taxon>
        <taxon>Basidiomycota</taxon>
        <taxon>Agaricomycotina</taxon>
        <taxon>Agaricomycetes</taxon>
        <taxon>Agaricomycetidae</taxon>
        <taxon>Agaricales</taxon>
        <taxon>Agaricineae</taxon>
        <taxon>Agaricaceae</taxon>
        <taxon>Agaricus</taxon>
    </lineage>
</organism>
<dbReference type="Pfam" id="PF25886">
    <property type="entry name" value="Msy1"/>
    <property type="match status" value="1"/>
</dbReference>
<feature type="compositionally biased region" description="Basic and acidic residues" evidence="2">
    <location>
        <begin position="514"/>
        <end position="523"/>
    </location>
</feature>
<protein>
    <recommendedName>
        <fullName evidence="4">EF-hand domain-containing protein</fullName>
    </recommendedName>
</protein>